<accession>A0A9D9DKF7</accession>
<evidence type="ECO:0000256" key="2">
    <source>
        <dbReference type="SAM" id="Phobius"/>
    </source>
</evidence>
<protein>
    <submittedName>
        <fullName evidence="3">Tetratricopeptide repeat protein</fullName>
    </submittedName>
</protein>
<keyword evidence="1" id="KW-0802">TPR repeat</keyword>
<dbReference type="PROSITE" id="PS50005">
    <property type="entry name" value="TPR"/>
    <property type="match status" value="1"/>
</dbReference>
<dbReference type="InterPro" id="IPR019734">
    <property type="entry name" value="TPR_rpt"/>
</dbReference>
<dbReference type="Pfam" id="PF13174">
    <property type="entry name" value="TPR_6"/>
    <property type="match status" value="2"/>
</dbReference>
<comment type="caution">
    <text evidence="3">The sequence shown here is derived from an EMBL/GenBank/DDBJ whole genome shotgun (WGS) entry which is preliminary data.</text>
</comment>
<keyword evidence="2" id="KW-1133">Transmembrane helix</keyword>
<proteinExistence type="predicted"/>
<dbReference type="SUPFAM" id="SSF48452">
    <property type="entry name" value="TPR-like"/>
    <property type="match status" value="1"/>
</dbReference>
<sequence>MANKTKTKEPEINVGEALVETEQFFTKYKKAIIYTIGVLVVIFAAVLLYKQFVTVPKQNEAVNQAYVAERYFRANEFEMALNGDGNSLGFAQLIQEYGNKAGEAVYFYAGVCELQLGNYNGAISYLEKYKGEDPIISARATACIGDAYVGLNDYNSAVSRFIQAAKVADNILAASYLMKAGLVYEELGQNEQALKMYEEIKLKYPQSAEGYEIDKYITRIKSL</sequence>
<dbReference type="Gene3D" id="1.25.40.10">
    <property type="entry name" value="Tetratricopeptide repeat domain"/>
    <property type="match status" value="1"/>
</dbReference>
<reference evidence="3" key="1">
    <citation type="submission" date="2020-10" db="EMBL/GenBank/DDBJ databases">
        <authorList>
            <person name="Gilroy R."/>
        </authorList>
    </citation>
    <scope>NUCLEOTIDE SEQUENCE</scope>
    <source>
        <strain evidence="3">15467</strain>
    </source>
</reference>
<feature type="repeat" description="TPR" evidence="1">
    <location>
        <begin position="174"/>
        <end position="207"/>
    </location>
</feature>
<keyword evidence="2" id="KW-0472">Membrane</keyword>
<dbReference type="Proteomes" id="UP000823635">
    <property type="component" value="Unassembled WGS sequence"/>
</dbReference>
<gene>
    <name evidence="3" type="ORF">IAC68_04065</name>
</gene>
<evidence type="ECO:0000256" key="1">
    <source>
        <dbReference type="PROSITE-ProRule" id="PRU00339"/>
    </source>
</evidence>
<evidence type="ECO:0000313" key="4">
    <source>
        <dbReference type="Proteomes" id="UP000823635"/>
    </source>
</evidence>
<reference evidence="3" key="2">
    <citation type="journal article" date="2021" name="PeerJ">
        <title>Extensive microbial diversity within the chicken gut microbiome revealed by metagenomics and culture.</title>
        <authorList>
            <person name="Gilroy R."/>
            <person name="Ravi A."/>
            <person name="Getino M."/>
            <person name="Pursley I."/>
            <person name="Horton D.L."/>
            <person name="Alikhan N.F."/>
            <person name="Baker D."/>
            <person name="Gharbi K."/>
            <person name="Hall N."/>
            <person name="Watson M."/>
            <person name="Adriaenssens E.M."/>
            <person name="Foster-Nyarko E."/>
            <person name="Jarju S."/>
            <person name="Secka A."/>
            <person name="Antonio M."/>
            <person name="Oren A."/>
            <person name="Chaudhuri R.R."/>
            <person name="La Ragione R."/>
            <person name="Hildebrand F."/>
            <person name="Pallen M.J."/>
        </authorList>
    </citation>
    <scope>NUCLEOTIDE SEQUENCE</scope>
    <source>
        <strain evidence="3">15467</strain>
    </source>
</reference>
<keyword evidence="2" id="KW-0812">Transmembrane</keyword>
<name>A0A9D9DKF7_9BACT</name>
<dbReference type="SMART" id="SM00028">
    <property type="entry name" value="TPR"/>
    <property type="match status" value="3"/>
</dbReference>
<dbReference type="AlphaFoldDB" id="A0A9D9DKF7"/>
<dbReference type="InterPro" id="IPR011990">
    <property type="entry name" value="TPR-like_helical_dom_sf"/>
</dbReference>
<organism evidence="3 4">
    <name type="scientific">Candidatus Egerieousia excrementavium</name>
    <dbReference type="NCBI Taxonomy" id="2840778"/>
    <lineage>
        <taxon>Bacteria</taxon>
        <taxon>Pseudomonadati</taxon>
        <taxon>Bacteroidota</taxon>
        <taxon>Bacteroidia</taxon>
        <taxon>Bacteroidales</taxon>
        <taxon>Candidatus Egerieousia</taxon>
    </lineage>
</organism>
<evidence type="ECO:0000313" key="3">
    <source>
        <dbReference type="EMBL" id="MBO8429093.1"/>
    </source>
</evidence>
<dbReference type="EMBL" id="JADINB010000090">
    <property type="protein sequence ID" value="MBO8429093.1"/>
    <property type="molecule type" value="Genomic_DNA"/>
</dbReference>
<feature type="transmembrane region" description="Helical" evidence="2">
    <location>
        <begin position="31"/>
        <end position="49"/>
    </location>
</feature>